<evidence type="ECO:0000313" key="2">
    <source>
        <dbReference type="EMBL" id="MBL0764878.1"/>
    </source>
</evidence>
<proteinExistence type="predicted"/>
<dbReference type="AlphaFoldDB" id="A0A937AJU1"/>
<dbReference type="Pfam" id="PF11667">
    <property type="entry name" value="DUF3267"/>
    <property type="match status" value="1"/>
</dbReference>
<keyword evidence="3" id="KW-1185">Reference proteome</keyword>
<comment type="caution">
    <text evidence="2">The sequence shown here is derived from an EMBL/GenBank/DDBJ whole genome shotgun (WGS) entry which is preliminary data.</text>
</comment>
<gene>
    <name evidence="2" type="ORF">JKP34_06425</name>
</gene>
<feature type="transmembrane region" description="Helical" evidence="1">
    <location>
        <begin position="136"/>
        <end position="156"/>
    </location>
</feature>
<dbReference type="InterPro" id="IPR021683">
    <property type="entry name" value="DUF3267"/>
</dbReference>
<keyword evidence="1" id="KW-1133">Transmembrane helix</keyword>
<feature type="transmembrane region" description="Helical" evidence="1">
    <location>
        <begin position="73"/>
        <end position="92"/>
    </location>
</feature>
<keyword evidence="1" id="KW-0472">Membrane</keyword>
<protein>
    <submittedName>
        <fullName evidence="2">DUF3267 domain-containing protein</fullName>
    </submittedName>
</protein>
<evidence type="ECO:0000313" key="3">
    <source>
        <dbReference type="Proteomes" id="UP000642920"/>
    </source>
</evidence>
<name>A0A937AJU1_9BACT</name>
<organism evidence="2 3">
    <name type="scientific">Marivirga atlantica</name>
    <dbReference type="NCBI Taxonomy" id="1548457"/>
    <lineage>
        <taxon>Bacteria</taxon>
        <taxon>Pseudomonadati</taxon>
        <taxon>Bacteroidota</taxon>
        <taxon>Cytophagia</taxon>
        <taxon>Cytophagales</taxon>
        <taxon>Marivirgaceae</taxon>
        <taxon>Marivirga</taxon>
    </lineage>
</organism>
<accession>A0A937AJU1</accession>
<feature type="transmembrane region" description="Helical" evidence="1">
    <location>
        <begin position="43"/>
        <end position="61"/>
    </location>
</feature>
<reference evidence="2" key="1">
    <citation type="submission" date="2021-01" db="EMBL/GenBank/DDBJ databases">
        <title>Marivirga sp. nov., isolated from intertidal surface sediments.</title>
        <authorList>
            <person name="Zhang M."/>
        </authorList>
    </citation>
    <scope>NUCLEOTIDE SEQUENCE</scope>
    <source>
        <strain evidence="2">SM1354</strain>
    </source>
</reference>
<dbReference type="Proteomes" id="UP000642920">
    <property type="component" value="Unassembled WGS sequence"/>
</dbReference>
<evidence type="ECO:0000256" key="1">
    <source>
        <dbReference type="SAM" id="Phobius"/>
    </source>
</evidence>
<sequence length="197" mass="22749">MSITARKPQLKTDNKIDPSFFYDDEKQGIFIASNIFKLNRATVFYLAYIVSIAVSFIINYAFKSYADIDSRMWIIAVNGGLLTVLIPFHVIHEISRAELMKRFGSATVAYIWSWRQLVLRIEYKDISKANTDHLRIANSIPFLLFSIIPLLVSFLTKGPLSLYFMTVACFHAIYSIRGFSLLSYLYRNQKMPFTKSE</sequence>
<dbReference type="EMBL" id="JAERQG010000001">
    <property type="protein sequence ID" value="MBL0764878.1"/>
    <property type="molecule type" value="Genomic_DNA"/>
</dbReference>
<dbReference type="RefSeq" id="WP_201918871.1">
    <property type="nucleotide sequence ID" value="NZ_JAERQG010000001.1"/>
</dbReference>
<keyword evidence="1" id="KW-0812">Transmembrane</keyword>
<feature type="transmembrane region" description="Helical" evidence="1">
    <location>
        <begin position="162"/>
        <end position="186"/>
    </location>
</feature>